<evidence type="ECO:0000256" key="1">
    <source>
        <dbReference type="SAM" id="SignalP"/>
    </source>
</evidence>
<protein>
    <recommendedName>
        <fullName evidence="4">Membrane-associated protein</fullName>
    </recommendedName>
</protein>
<name>A0A0S4IKH1_BODSA</name>
<reference evidence="3" key="1">
    <citation type="submission" date="2015-09" db="EMBL/GenBank/DDBJ databases">
        <authorList>
            <consortium name="Pathogen Informatics"/>
        </authorList>
    </citation>
    <scope>NUCLEOTIDE SEQUENCE [LARGE SCALE GENOMIC DNA]</scope>
    <source>
        <strain evidence="3">Lake Konstanz</strain>
    </source>
</reference>
<dbReference type="OMA" id="RECGELY"/>
<dbReference type="OrthoDB" id="10267305at2759"/>
<accession>A0A0S4IKH1</accession>
<dbReference type="VEuPathDB" id="TriTrypDB:BSAL_50775"/>
<dbReference type="AlphaFoldDB" id="A0A0S4IKH1"/>
<organism evidence="2 3">
    <name type="scientific">Bodo saltans</name>
    <name type="common">Flagellated protozoan</name>
    <dbReference type="NCBI Taxonomy" id="75058"/>
    <lineage>
        <taxon>Eukaryota</taxon>
        <taxon>Discoba</taxon>
        <taxon>Euglenozoa</taxon>
        <taxon>Kinetoplastea</taxon>
        <taxon>Metakinetoplastina</taxon>
        <taxon>Eubodonida</taxon>
        <taxon>Bodonidae</taxon>
        <taxon>Bodo</taxon>
    </lineage>
</organism>
<dbReference type="Proteomes" id="UP000051952">
    <property type="component" value="Unassembled WGS sequence"/>
</dbReference>
<dbReference type="EMBL" id="CYKH01000047">
    <property type="protein sequence ID" value="CUE65215.1"/>
    <property type="molecule type" value="Genomic_DNA"/>
</dbReference>
<keyword evidence="3" id="KW-1185">Reference proteome</keyword>
<gene>
    <name evidence="2" type="ORF">BSAL_50775</name>
</gene>
<feature type="chain" id="PRO_5006621317" description="Membrane-associated protein" evidence="1">
    <location>
        <begin position="23"/>
        <end position="207"/>
    </location>
</feature>
<evidence type="ECO:0008006" key="4">
    <source>
        <dbReference type="Google" id="ProtNLM"/>
    </source>
</evidence>
<feature type="signal peptide" evidence="1">
    <location>
        <begin position="1"/>
        <end position="22"/>
    </location>
</feature>
<sequence length="207" mass="22921">MVETVFIFLLLSLLFVLLECSSHQVNMTYNGVGMASIKGTGLSGYVQRSRVAVRQNSASSRSTSDAVNTADYVSPLEAARSAQENLILANLLAQHDRLRELKLRVLEHKELRVGQGADLDTVNGECQLMGESLLVQFREEKAVAEREQHTKVKARDAQAFADAFAVESAGSAFDRSKKEEEKASREVARRAAAEQKLLDRAKKIRLE</sequence>
<proteinExistence type="predicted"/>
<evidence type="ECO:0000313" key="2">
    <source>
        <dbReference type="EMBL" id="CUE65215.1"/>
    </source>
</evidence>
<keyword evidence="1" id="KW-0732">Signal</keyword>
<evidence type="ECO:0000313" key="3">
    <source>
        <dbReference type="Proteomes" id="UP000051952"/>
    </source>
</evidence>